<dbReference type="InterPro" id="IPR005162">
    <property type="entry name" value="Retrotrans_gag_dom"/>
</dbReference>
<evidence type="ECO:0000259" key="2">
    <source>
        <dbReference type="Pfam" id="PF03732"/>
    </source>
</evidence>
<dbReference type="Proteomes" id="UP000765509">
    <property type="component" value="Unassembled WGS sequence"/>
</dbReference>
<feature type="domain" description="Retrotransposon gag" evidence="2">
    <location>
        <begin position="21"/>
        <end position="99"/>
    </location>
</feature>
<evidence type="ECO:0000313" key="3">
    <source>
        <dbReference type="EMBL" id="MBW0570303.1"/>
    </source>
</evidence>
<name>A0A9Q3PQD6_9BASI</name>
<gene>
    <name evidence="3" type="ORF">O181_110018</name>
</gene>
<evidence type="ECO:0000256" key="1">
    <source>
        <dbReference type="SAM" id="MobiDB-lite"/>
    </source>
</evidence>
<dbReference type="EMBL" id="AVOT02085983">
    <property type="protein sequence ID" value="MBW0570303.1"/>
    <property type="molecule type" value="Genomic_DNA"/>
</dbReference>
<feature type="compositionally biased region" description="Low complexity" evidence="1">
    <location>
        <begin position="149"/>
        <end position="163"/>
    </location>
</feature>
<organism evidence="3 4">
    <name type="scientific">Austropuccinia psidii MF-1</name>
    <dbReference type="NCBI Taxonomy" id="1389203"/>
    <lineage>
        <taxon>Eukaryota</taxon>
        <taxon>Fungi</taxon>
        <taxon>Dikarya</taxon>
        <taxon>Basidiomycota</taxon>
        <taxon>Pucciniomycotina</taxon>
        <taxon>Pucciniomycetes</taxon>
        <taxon>Pucciniales</taxon>
        <taxon>Sphaerophragmiaceae</taxon>
        <taxon>Austropuccinia</taxon>
    </lineage>
</organism>
<dbReference type="AlphaFoldDB" id="A0A9Q3PQD6"/>
<feature type="region of interest" description="Disordered" evidence="1">
    <location>
        <begin position="136"/>
        <end position="186"/>
    </location>
</feature>
<evidence type="ECO:0000313" key="4">
    <source>
        <dbReference type="Proteomes" id="UP000765509"/>
    </source>
</evidence>
<proteinExistence type="predicted"/>
<reference evidence="3" key="1">
    <citation type="submission" date="2021-03" db="EMBL/GenBank/DDBJ databases">
        <title>Draft genome sequence of rust myrtle Austropuccinia psidii MF-1, a brazilian biotype.</title>
        <authorList>
            <person name="Quecine M.C."/>
            <person name="Pachon D.M.R."/>
            <person name="Bonatelli M.L."/>
            <person name="Correr F.H."/>
            <person name="Franceschini L.M."/>
            <person name="Leite T.F."/>
            <person name="Margarido G.R.A."/>
            <person name="Almeida C.A."/>
            <person name="Ferrarezi J.A."/>
            <person name="Labate C.A."/>
        </authorList>
    </citation>
    <scope>NUCLEOTIDE SEQUENCE</scope>
    <source>
        <strain evidence="3">MF-1</strain>
    </source>
</reference>
<feature type="compositionally biased region" description="Basic residues" evidence="1">
    <location>
        <begin position="164"/>
        <end position="178"/>
    </location>
</feature>
<dbReference type="Pfam" id="PF03732">
    <property type="entry name" value="Retrotrans_gag"/>
    <property type="match status" value="1"/>
</dbReference>
<sequence>MTAPECFDGTQPLKIEPYLSNLTNQDQNYLLNSWKLFESQLFTLFENPNEVRKAEAELYSLRMKEVGHLSLYIAVFRSLVSRIGDWCERALINHFRKGLPSRIWDQLASHPSINDSIQDLMDITLELDTRYHERKNEKGYHQEKEPEASKSNYSHPQSSSSSSQKKKKNFQKRDKHHYSLLNKDFKLKNSEKERRIKEGLCTYS</sequence>
<feature type="non-terminal residue" evidence="3">
    <location>
        <position position="204"/>
    </location>
</feature>
<feature type="compositionally biased region" description="Basic and acidic residues" evidence="1">
    <location>
        <begin position="136"/>
        <end position="148"/>
    </location>
</feature>
<keyword evidence="4" id="KW-1185">Reference proteome</keyword>
<accession>A0A9Q3PQD6</accession>
<protein>
    <recommendedName>
        <fullName evidence="2">Retrotransposon gag domain-containing protein</fullName>
    </recommendedName>
</protein>
<comment type="caution">
    <text evidence="3">The sequence shown here is derived from an EMBL/GenBank/DDBJ whole genome shotgun (WGS) entry which is preliminary data.</text>
</comment>